<dbReference type="Proteomes" id="UP000265520">
    <property type="component" value="Unassembled WGS sequence"/>
</dbReference>
<name>A0A392THK9_9FABA</name>
<evidence type="ECO:0000313" key="2">
    <source>
        <dbReference type="Proteomes" id="UP000265520"/>
    </source>
</evidence>
<organism evidence="1 2">
    <name type="scientific">Trifolium medium</name>
    <dbReference type="NCBI Taxonomy" id="97028"/>
    <lineage>
        <taxon>Eukaryota</taxon>
        <taxon>Viridiplantae</taxon>
        <taxon>Streptophyta</taxon>
        <taxon>Embryophyta</taxon>
        <taxon>Tracheophyta</taxon>
        <taxon>Spermatophyta</taxon>
        <taxon>Magnoliopsida</taxon>
        <taxon>eudicotyledons</taxon>
        <taxon>Gunneridae</taxon>
        <taxon>Pentapetalae</taxon>
        <taxon>rosids</taxon>
        <taxon>fabids</taxon>
        <taxon>Fabales</taxon>
        <taxon>Fabaceae</taxon>
        <taxon>Papilionoideae</taxon>
        <taxon>50 kb inversion clade</taxon>
        <taxon>NPAAA clade</taxon>
        <taxon>Hologalegina</taxon>
        <taxon>IRL clade</taxon>
        <taxon>Trifolieae</taxon>
        <taxon>Trifolium</taxon>
    </lineage>
</organism>
<sequence>MRQLKLCGAQLPEDYPVLLHDMRNARYTIARRA</sequence>
<protein>
    <submittedName>
        <fullName evidence="1">Uncharacterized protein</fullName>
    </submittedName>
</protein>
<dbReference type="EMBL" id="LXQA010575029">
    <property type="protein sequence ID" value="MCI60084.1"/>
    <property type="molecule type" value="Genomic_DNA"/>
</dbReference>
<keyword evidence="2" id="KW-1185">Reference proteome</keyword>
<feature type="non-terminal residue" evidence="1">
    <location>
        <position position="33"/>
    </location>
</feature>
<proteinExistence type="predicted"/>
<reference evidence="1 2" key="1">
    <citation type="journal article" date="2018" name="Front. Plant Sci.">
        <title>Red Clover (Trifolium pratense) and Zigzag Clover (T. medium) - A Picture of Genomic Similarities and Differences.</title>
        <authorList>
            <person name="Dluhosova J."/>
            <person name="Istvanek J."/>
            <person name="Nedelnik J."/>
            <person name="Repkova J."/>
        </authorList>
    </citation>
    <scope>NUCLEOTIDE SEQUENCE [LARGE SCALE GENOMIC DNA]</scope>
    <source>
        <strain evidence="2">cv. 10/8</strain>
        <tissue evidence="1">Leaf</tissue>
    </source>
</reference>
<dbReference type="AlphaFoldDB" id="A0A392THK9"/>
<comment type="caution">
    <text evidence="1">The sequence shown here is derived from an EMBL/GenBank/DDBJ whole genome shotgun (WGS) entry which is preliminary data.</text>
</comment>
<evidence type="ECO:0000313" key="1">
    <source>
        <dbReference type="EMBL" id="MCI60084.1"/>
    </source>
</evidence>
<accession>A0A392THK9</accession>